<accession>A0AAW0U0W5</accession>
<dbReference type="SUPFAM" id="SSF53300">
    <property type="entry name" value="vWA-like"/>
    <property type="match status" value="1"/>
</dbReference>
<dbReference type="InterPro" id="IPR002035">
    <property type="entry name" value="VWF_A"/>
</dbReference>
<dbReference type="Pfam" id="PF13768">
    <property type="entry name" value="VWA_3"/>
    <property type="match status" value="1"/>
</dbReference>
<evidence type="ECO:0000313" key="18">
    <source>
        <dbReference type="EMBL" id="KAK8393335.1"/>
    </source>
</evidence>
<comment type="caution">
    <text evidence="18">The sequence shown here is derived from an EMBL/GenBank/DDBJ whole genome shotgun (WGS) entry which is preliminary data.</text>
</comment>
<dbReference type="AlphaFoldDB" id="A0AAW0U0W5"/>
<evidence type="ECO:0000313" key="19">
    <source>
        <dbReference type="Proteomes" id="UP001487740"/>
    </source>
</evidence>
<dbReference type="InterPro" id="IPR013680">
    <property type="entry name" value="VDCC_a2/dsu"/>
</dbReference>
<evidence type="ECO:0000256" key="16">
    <source>
        <dbReference type="SAM" id="MobiDB-lite"/>
    </source>
</evidence>
<keyword evidence="7" id="KW-0732">Signal</keyword>
<dbReference type="GO" id="GO:0046872">
    <property type="term" value="F:metal ion binding"/>
    <property type="evidence" value="ECO:0007669"/>
    <property type="project" value="UniProtKB-KW"/>
</dbReference>
<gene>
    <name evidence="18" type="ORF">O3P69_013382</name>
</gene>
<evidence type="ECO:0000256" key="7">
    <source>
        <dbReference type="ARBA" id="ARBA00022729"/>
    </source>
</evidence>
<dbReference type="FunFam" id="3.40.50.410:FF:000007">
    <property type="entry name" value="Calcium voltage-gated channel auxiliary subunit alpha2delta 3"/>
    <property type="match status" value="1"/>
</dbReference>
<dbReference type="PROSITE" id="PS50234">
    <property type="entry name" value="VWFA"/>
    <property type="match status" value="1"/>
</dbReference>
<evidence type="ECO:0000256" key="5">
    <source>
        <dbReference type="ARBA" id="ARBA00022692"/>
    </source>
</evidence>
<proteinExistence type="predicted"/>
<evidence type="ECO:0000256" key="13">
    <source>
        <dbReference type="ARBA" id="ARBA00023157"/>
    </source>
</evidence>
<keyword evidence="3" id="KW-0109">Calcium transport</keyword>
<keyword evidence="19" id="KW-1185">Reference proteome</keyword>
<dbReference type="CDD" id="cd01463">
    <property type="entry name" value="vWA_VGCC_like"/>
    <property type="match status" value="1"/>
</dbReference>
<dbReference type="PANTHER" id="PTHR10166">
    <property type="entry name" value="VOLTAGE-DEPENDENT CALCIUM CHANNEL SUBUNIT ALPHA-2/DELTA-RELATED"/>
    <property type="match status" value="1"/>
</dbReference>
<keyword evidence="5" id="KW-0812">Transmembrane</keyword>
<keyword evidence="9" id="KW-0851">Voltage-gated channel</keyword>
<evidence type="ECO:0000256" key="4">
    <source>
        <dbReference type="ARBA" id="ARBA00022673"/>
    </source>
</evidence>
<evidence type="ECO:0000256" key="3">
    <source>
        <dbReference type="ARBA" id="ARBA00022568"/>
    </source>
</evidence>
<keyword evidence="6" id="KW-0479">Metal-binding</keyword>
<dbReference type="GO" id="GO:0005245">
    <property type="term" value="F:voltage-gated calcium channel activity"/>
    <property type="evidence" value="ECO:0007669"/>
    <property type="project" value="TreeGrafter"/>
</dbReference>
<evidence type="ECO:0000256" key="14">
    <source>
        <dbReference type="ARBA" id="ARBA00023180"/>
    </source>
</evidence>
<dbReference type="Proteomes" id="UP001487740">
    <property type="component" value="Unassembled WGS sequence"/>
</dbReference>
<keyword evidence="12" id="KW-0472">Membrane</keyword>
<reference evidence="18 19" key="1">
    <citation type="submission" date="2023-03" db="EMBL/GenBank/DDBJ databases">
        <title>High-quality genome of Scylla paramamosain provides insights in environmental adaptation.</title>
        <authorList>
            <person name="Zhang L."/>
        </authorList>
    </citation>
    <scope>NUCLEOTIDE SEQUENCE [LARGE SCALE GENOMIC DNA]</scope>
    <source>
        <strain evidence="18">LZ_2023a</strain>
        <tissue evidence="18">Muscle</tissue>
    </source>
</reference>
<sequence>MRHKVKWWCSLSLVQHRTTVVFILFSLFPTLLGVYTQEHDFNMPHQEVELWARKIGNHIFHLSNAFALYNDIKDNFRTGEATLQENDGLQLVKEMTSDVTNMMKFKVDAVNRIMNVAEEASLDKYKQEEPVDYYNAKRLNPSPDIPQEAIDDKNYRNLSLLSNIHFDGIPINESVSSVHVPTNVYAKAPDVINAIRWSGRLDRTFKSNYELDPTLSWQYFGSSTGFLRQYPASEWVMDEKDPDLYDARLRSWYIQAASSPKDMVILLDVSGSMTGLRKEIAIHVVLNILETLNENDFVNIFNFSTETTELVSCFNDSLVQANMENIGEFKKALKTIETKEIANFSKALIKAFELLQRTNSQYNKSGQGSQCNQAIMLVTDGAPDNYEKIFSTYNWPHFQVRVFTYLIGREEKKKRDLSWMACANKGYFVQVTTLAEVREQVLRYIPVMARPMVMYQEDHHHIWTGVYADVAGRRGAPGLKEGYRLMTSVAVPVFDRKKTSMKTANLLGVAGTDVPIREIEKLVPPYKLGVNGYSFMVNSNGYVIYHPDLRPVFQDILKPNYNSVDFAEVELTDYENEARANDSELLELRKDLVEQNAAERMMSVKIHLDDMKRVVQRKQKYFAQKISGTPFSLGIAMPEGYGKYKVHGQIELTREIQDHRAGDVMNHFSTGNWTLHPDWVYCEYKYDQHQEDQSPEALINEFLSRAQKPNWKWRSTRTRPPPDPIMNQAQHKRWKPSMGSDERRDNYYCDKDLVQSLLFDARATNVYSRKVKIEDKIKDRNTSSQNFGITTAFVATRSGLTRWIDNPSESSSSNGNSKEPHFMKVHNRAIDEVWYKRAVDYYKEDQDAYVYSVPFDAATRDPDEVLVTATRAIFVEENDYRMAPAAVVGVTIKHRKFVDFFKNETYKCPSYPSRNSSCKKAKTCESKSLNCYLLDDNGFIIASENEDDTGKFFGTLEGTIMESLVQSEVYKKIQIFDYQAVCLDTQEKNSMASILTTPIQTLKWFASWVMGNVFWVLVKTQLYTLWDPNEAWAYAQGQWDPNAAPTDEVTYSKGPINYQSAFGEYQEMLPDEAGIPTEDTKHPELPDDIGDFPSLELAYINKTHPRPCDKTVYLYKLQSKKLKQDGLYKPVKGKLSNCHTNGCGRPFSVQKVISTNLILVAVNSLCPCESRKVDIEPVEVEHNETTSCNRLLMQHYRKRPQSCVNYHPDEHEIKLCGGAGSLGPSSVALLTLLLAHIYNSMMQS</sequence>
<feature type="region of interest" description="Disordered" evidence="16">
    <location>
        <begin position="712"/>
        <end position="741"/>
    </location>
</feature>
<keyword evidence="11" id="KW-0406">Ion transport</keyword>
<evidence type="ECO:0000256" key="12">
    <source>
        <dbReference type="ARBA" id="ARBA00023136"/>
    </source>
</evidence>
<evidence type="ECO:0000259" key="17">
    <source>
        <dbReference type="PROSITE" id="PS50234"/>
    </source>
</evidence>
<dbReference type="InterPro" id="IPR051173">
    <property type="entry name" value="Ca_channel_alpha-2/delta"/>
</dbReference>
<keyword evidence="10" id="KW-1133">Transmembrane helix</keyword>
<keyword evidence="14" id="KW-0325">Glycoprotein</keyword>
<evidence type="ECO:0000256" key="11">
    <source>
        <dbReference type="ARBA" id="ARBA00023065"/>
    </source>
</evidence>
<dbReference type="InterPro" id="IPR013608">
    <property type="entry name" value="VWA_N"/>
</dbReference>
<organism evidence="18 19">
    <name type="scientific">Scylla paramamosain</name>
    <name type="common">Mud crab</name>
    <dbReference type="NCBI Taxonomy" id="85552"/>
    <lineage>
        <taxon>Eukaryota</taxon>
        <taxon>Metazoa</taxon>
        <taxon>Ecdysozoa</taxon>
        <taxon>Arthropoda</taxon>
        <taxon>Crustacea</taxon>
        <taxon>Multicrustacea</taxon>
        <taxon>Malacostraca</taxon>
        <taxon>Eumalacostraca</taxon>
        <taxon>Eucarida</taxon>
        <taxon>Decapoda</taxon>
        <taxon>Pleocyemata</taxon>
        <taxon>Brachyura</taxon>
        <taxon>Eubrachyura</taxon>
        <taxon>Portunoidea</taxon>
        <taxon>Portunidae</taxon>
        <taxon>Portuninae</taxon>
        <taxon>Scylla</taxon>
    </lineage>
</organism>
<dbReference type="Pfam" id="PF08399">
    <property type="entry name" value="VWA_N"/>
    <property type="match status" value="1"/>
</dbReference>
<dbReference type="InterPro" id="IPR036465">
    <property type="entry name" value="vWFA_dom_sf"/>
</dbReference>
<dbReference type="SMART" id="SM00327">
    <property type="entry name" value="VWA"/>
    <property type="match status" value="1"/>
</dbReference>
<keyword evidence="8" id="KW-0106">Calcium</keyword>
<dbReference type="Gene3D" id="3.30.450.20">
    <property type="entry name" value="PAS domain"/>
    <property type="match status" value="1"/>
</dbReference>
<evidence type="ECO:0000256" key="9">
    <source>
        <dbReference type="ARBA" id="ARBA00022882"/>
    </source>
</evidence>
<feature type="domain" description="VWFA" evidence="17">
    <location>
        <begin position="262"/>
        <end position="445"/>
    </location>
</feature>
<keyword evidence="13" id="KW-1015">Disulfide bond</keyword>
<evidence type="ECO:0000256" key="10">
    <source>
        <dbReference type="ARBA" id="ARBA00022989"/>
    </source>
</evidence>
<dbReference type="PANTHER" id="PTHR10166:SF37">
    <property type="entry name" value="STOLID, ISOFORM H"/>
    <property type="match status" value="1"/>
</dbReference>
<evidence type="ECO:0000256" key="15">
    <source>
        <dbReference type="ARBA" id="ARBA00023303"/>
    </source>
</evidence>
<dbReference type="Pfam" id="PF08473">
    <property type="entry name" value="VGCC_alpha2"/>
    <property type="match status" value="2"/>
</dbReference>
<evidence type="ECO:0000256" key="1">
    <source>
        <dbReference type="ARBA" id="ARBA00004479"/>
    </source>
</evidence>
<evidence type="ECO:0000256" key="6">
    <source>
        <dbReference type="ARBA" id="ARBA00022723"/>
    </source>
</evidence>
<protein>
    <recommendedName>
        <fullName evidence="17">VWFA domain-containing protein</fullName>
    </recommendedName>
</protein>
<keyword evidence="4" id="KW-0107">Calcium channel</keyword>
<dbReference type="GO" id="GO:0005891">
    <property type="term" value="C:voltage-gated calcium channel complex"/>
    <property type="evidence" value="ECO:0007669"/>
    <property type="project" value="TreeGrafter"/>
</dbReference>
<comment type="subcellular location">
    <subcellularLocation>
        <location evidence="1">Membrane</location>
        <topology evidence="1">Single-pass type I membrane protein</topology>
    </subcellularLocation>
</comment>
<keyword evidence="15" id="KW-0407">Ion channel</keyword>
<keyword evidence="2" id="KW-0813">Transport</keyword>
<dbReference type="FunFam" id="3.30.450.20:FF:000057">
    <property type="entry name" value="Voltage-dependent calcium channel subunit alpha-2/delta-4"/>
    <property type="match status" value="1"/>
</dbReference>
<name>A0AAW0U0W5_SCYPA</name>
<evidence type="ECO:0000256" key="2">
    <source>
        <dbReference type="ARBA" id="ARBA00022448"/>
    </source>
</evidence>
<dbReference type="Gene3D" id="3.40.50.410">
    <property type="entry name" value="von Willebrand factor, type A domain"/>
    <property type="match status" value="1"/>
</dbReference>
<evidence type="ECO:0000256" key="8">
    <source>
        <dbReference type="ARBA" id="ARBA00022837"/>
    </source>
</evidence>
<dbReference type="EMBL" id="JARAKH010000021">
    <property type="protein sequence ID" value="KAK8393335.1"/>
    <property type="molecule type" value="Genomic_DNA"/>
</dbReference>